<dbReference type="Pfam" id="PF19555">
    <property type="entry name" value="DUF6078"/>
    <property type="match status" value="1"/>
</dbReference>
<evidence type="ECO:0000313" key="1">
    <source>
        <dbReference type="EMBL" id="AKU68655.1"/>
    </source>
</evidence>
<dbReference type="AlphaFoldDB" id="A0A0K1NI04"/>
<dbReference type="Proteomes" id="UP000682005">
    <property type="component" value="Chromosome 1"/>
</dbReference>
<protein>
    <submittedName>
        <fullName evidence="1">Uncharacterized protein</fullName>
    </submittedName>
</protein>
<accession>A0A0K1NI04</accession>
<dbReference type="InterPro" id="IPR045724">
    <property type="entry name" value="DUF6078"/>
</dbReference>
<dbReference type="OrthoDB" id="1070184at2"/>
<evidence type="ECO:0000313" key="3">
    <source>
        <dbReference type="Proteomes" id="UP000060345"/>
    </source>
</evidence>
<gene>
    <name evidence="1" type="ORF">ADJ77_02090</name>
    <name evidence="2" type="ORF">J5A51_09235</name>
</gene>
<organism evidence="1 3">
    <name type="scientific">Prevotella fusca JCM 17724</name>
    <dbReference type="NCBI Taxonomy" id="1236517"/>
    <lineage>
        <taxon>Bacteria</taxon>
        <taxon>Pseudomonadati</taxon>
        <taxon>Bacteroidota</taxon>
        <taxon>Bacteroidia</taxon>
        <taxon>Bacteroidales</taxon>
        <taxon>Prevotellaceae</taxon>
        <taxon>Prevotella</taxon>
    </lineage>
</organism>
<keyword evidence="4" id="KW-1185">Reference proteome</keyword>
<dbReference type="EMBL" id="CP072370">
    <property type="protein sequence ID" value="QUB86285.1"/>
    <property type="molecule type" value="Genomic_DNA"/>
</dbReference>
<reference evidence="2 4" key="2">
    <citation type="submission" date="2021-03" db="EMBL/GenBank/DDBJ databases">
        <title>Human Oral Microbial Genomes.</title>
        <authorList>
            <person name="Johnston C.D."/>
            <person name="Chen T."/>
            <person name="Dewhirst F.E."/>
        </authorList>
    </citation>
    <scope>NUCLEOTIDE SEQUENCE [LARGE SCALE GENOMIC DNA]</scope>
    <source>
        <strain evidence="2 4">W1435</strain>
    </source>
</reference>
<name>A0A0K1NI04_9BACT</name>
<evidence type="ECO:0000313" key="4">
    <source>
        <dbReference type="Proteomes" id="UP000682005"/>
    </source>
</evidence>
<dbReference type="eggNOG" id="ENOG50342MK">
    <property type="taxonomic scope" value="Bacteria"/>
</dbReference>
<reference evidence="1 3" key="1">
    <citation type="submission" date="2015-07" db="EMBL/GenBank/DDBJ databases">
        <authorList>
            <person name="Noorani M."/>
        </authorList>
    </citation>
    <scope>NUCLEOTIDE SEQUENCE [LARGE SCALE GENOMIC DNA]</scope>
    <source>
        <strain evidence="1 3">W1435</strain>
    </source>
</reference>
<dbReference type="KEGG" id="pfus:ADJ77_02090"/>
<dbReference type="EMBL" id="CP012074">
    <property type="protein sequence ID" value="AKU68655.1"/>
    <property type="molecule type" value="Genomic_DNA"/>
</dbReference>
<evidence type="ECO:0000313" key="2">
    <source>
        <dbReference type="EMBL" id="QUB86285.1"/>
    </source>
</evidence>
<proteinExistence type="predicted"/>
<dbReference type="Proteomes" id="UP000060345">
    <property type="component" value="Chromosome 1"/>
</dbReference>
<dbReference type="RefSeq" id="WP_025078451.1">
    <property type="nucleotide sequence ID" value="NZ_BAKO01000015.1"/>
</dbReference>
<sequence>MESKNIYQDAPKHYLLCYNTTCKKAKTCLHQIVACENINKEKIVQCVNPSVSSGENCDYYKADRIVRIAYGMEHTFDKVLAADIARIRGALVRHFGNGSYYVRRNGKKGITPAEQEYINSIFIAYGYAEGASFDNYKDEREW</sequence>